<dbReference type="EMBL" id="JALLPJ020001405">
    <property type="protein sequence ID" value="KAL3765253.1"/>
    <property type="molecule type" value="Genomic_DNA"/>
</dbReference>
<feature type="compositionally biased region" description="Basic and acidic residues" evidence="1">
    <location>
        <begin position="343"/>
        <end position="376"/>
    </location>
</feature>
<name>A0ABD3MN98_9STRA</name>
<feature type="compositionally biased region" description="Polar residues" evidence="1">
    <location>
        <begin position="63"/>
        <end position="78"/>
    </location>
</feature>
<dbReference type="AlphaFoldDB" id="A0ABD3MN98"/>
<evidence type="ECO:0000259" key="2">
    <source>
        <dbReference type="PROSITE" id="PS50006"/>
    </source>
</evidence>
<protein>
    <recommendedName>
        <fullName evidence="2">FHA domain-containing protein</fullName>
    </recommendedName>
</protein>
<comment type="caution">
    <text evidence="3">The sequence shown here is derived from an EMBL/GenBank/DDBJ whole genome shotgun (WGS) entry which is preliminary data.</text>
</comment>
<feature type="region of interest" description="Disordered" evidence="1">
    <location>
        <begin position="1"/>
        <end position="142"/>
    </location>
</feature>
<feature type="compositionally biased region" description="Basic and acidic residues" evidence="1">
    <location>
        <begin position="79"/>
        <end position="90"/>
    </location>
</feature>
<feature type="region of interest" description="Disordered" evidence="1">
    <location>
        <begin position="394"/>
        <end position="426"/>
    </location>
</feature>
<reference evidence="3 4" key="1">
    <citation type="submission" date="2024-10" db="EMBL/GenBank/DDBJ databases">
        <title>Updated reference genomes for cyclostephanoid diatoms.</title>
        <authorList>
            <person name="Roberts W.R."/>
            <person name="Alverson A.J."/>
        </authorList>
    </citation>
    <scope>NUCLEOTIDE SEQUENCE [LARGE SCALE GENOMIC DNA]</scope>
    <source>
        <strain evidence="3 4">AJA010-31</strain>
    </source>
</reference>
<dbReference type="Gene3D" id="2.30.30.140">
    <property type="match status" value="1"/>
</dbReference>
<organism evidence="3 4">
    <name type="scientific">Cyclotella atomus</name>
    <dbReference type="NCBI Taxonomy" id="382360"/>
    <lineage>
        <taxon>Eukaryota</taxon>
        <taxon>Sar</taxon>
        <taxon>Stramenopiles</taxon>
        <taxon>Ochrophyta</taxon>
        <taxon>Bacillariophyta</taxon>
        <taxon>Coscinodiscophyceae</taxon>
        <taxon>Thalassiosirophycidae</taxon>
        <taxon>Stephanodiscales</taxon>
        <taxon>Stephanodiscaceae</taxon>
        <taxon>Cyclotella</taxon>
    </lineage>
</organism>
<accession>A0ABD3MN98</accession>
<gene>
    <name evidence="3" type="ORF">ACHAWO_001194</name>
</gene>
<proteinExistence type="predicted"/>
<feature type="region of interest" description="Disordered" evidence="1">
    <location>
        <begin position="329"/>
        <end position="376"/>
    </location>
</feature>
<feature type="domain" description="FHA" evidence="2">
    <location>
        <begin position="177"/>
        <end position="250"/>
    </location>
</feature>
<feature type="compositionally biased region" description="Low complexity" evidence="1">
    <location>
        <begin position="101"/>
        <end position="135"/>
    </location>
</feature>
<dbReference type="PROSITE" id="PS50006">
    <property type="entry name" value="FHA_DOMAIN"/>
    <property type="match status" value="1"/>
</dbReference>
<keyword evidence="4" id="KW-1185">Reference proteome</keyword>
<dbReference type="InterPro" id="IPR000253">
    <property type="entry name" value="FHA_dom"/>
</dbReference>
<evidence type="ECO:0000313" key="4">
    <source>
        <dbReference type="Proteomes" id="UP001530400"/>
    </source>
</evidence>
<feature type="compositionally biased region" description="Low complexity" evidence="1">
    <location>
        <begin position="49"/>
        <end position="62"/>
    </location>
</feature>
<sequence length="1158" mass="127883">MSRRKMGNKPLSPSLAAFGFTSKKRSSDGAATEEAGSPPKRVKTEPRVAAAAAAGSQSSAASRTQDNVVDLSQDSSSSTEDKRRGQRERGVLANSDNAKLSHSTSKPSAAAATSSQLALSPLRNQNNSTSSSPTQHRSQPNSLGFIRVKDPNHILCTTTAANARSDTTGVKKVFPGATLGRSSNSSTKDASFVDVGISSDAKGISRKHVMIVRIHGLSSGDNAENREIDDETSVLTAYSSNSAKSSSSTVVSNPTMLIKVIKHPHPNRETLKITIHRTRRGKRRALDLRQDECKTLRVGDVIEFITDSVKYYFCAVAFYDDSEDVKMKQEESNRLESSVENAEPDHSQERRQDLVQKSRDEEQDVHEQVEDQPMKQFANEEMKDAAADAVDMNDPEAKSAPESVTGLKSAVQSADDSKTESTAETTATIPKVEKSLMYTSNAASLPSQEVTIRKLDVNPAQTLKKGDIIRVLYELADAFGVEHEEWHYGKVGLIRTNTQGTQNINIALNSGENDRFDFPHPEVEAVDDISAVDSQPLKVGDFVECHFQNNDWYHGRVADMNADGSVCQVLYHDGDYEVNIPTNQDKIRISRPGDKDYAWLINRPTLIGRKGIIDVAAATVRGKCQVTFDDDGSTISIACDKIANGDGAHLLSNSKPPKKKNENYDWLHGESVLIGRKGVVKDAPRDNLTSNCRVMFQDGSEDVVSADNVLKGAFLCVLQTIALNRQYVWPTEKLKVAAAKQEDAAHKSTNNAARAGRKASAKRVSIKLDDADSDYEPVIGHRLVLKAASRNDIINEAEKESIENKHDDVEFSFIGNKKVARQLPPGIPNMLWHALNCPEGKTGYNMLQDFLCVHDRVPGPDITSKLWQLMISGPKADGQNVFFKDPFRTELASQYVYSLVHQSKRLIRSDGSTLFGPSEWSDIESLLEQSTTQTEGMAAGKRLADGLHLAARGSKLLLLLLRTELREIDLTTPKSITLESLPLQAMPTVQQFITHKPKKRSLKSDGVRESLKSVIRHATKCLVRHSYFIFDEEDFHPERHSSKQNFYDASCIHEATECFENLGKILSYGAFLFCVSEKIDLDNSFVLYLIRDEFYKELFACLDNMPELNKASSKKFTSALEEYFIGAIGEGFSLPLFVGLSEKMERGKDVVELGILLE</sequence>
<evidence type="ECO:0000256" key="1">
    <source>
        <dbReference type="SAM" id="MobiDB-lite"/>
    </source>
</evidence>
<evidence type="ECO:0000313" key="3">
    <source>
        <dbReference type="EMBL" id="KAL3765253.1"/>
    </source>
</evidence>
<dbReference type="Proteomes" id="UP001530400">
    <property type="component" value="Unassembled WGS sequence"/>
</dbReference>